<evidence type="ECO:0000256" key="1">
    <source>
        <dbReference type="ARBA" id="ARBA00022729"/>
    </source>
</evidence>
<reference evidence="4" key="1">
    <citation type="submission" date="2020-05" db="EMBL/GenBank/DDBJ databases">
        <authorList>
            <person name="Chiriac C."/>
            <person name="Salcher M."/>
            <person name="Ghai R."/>
            <person name="Kavagutti S V."/>
        </authorList>
    </citation>
    <scope>NUCLEOTIDE SEQUENCE</scope>
</reference>
<protein>
    <submittedName>
        <fullName evidence="4">Unannotated protein</fullName>
    </submittedName>
</protein>
<keyword evidence="1" id="KW-0732">Signal</keyword>
<evidence type="ECO:0000313" key="4">
    <source>
        <dbReference type="EMBL" id="CAB5011802.1"/>
    </source>
</evidence>
<name>A0A6J7QBR6_9ZZZZ</name>
<feature type="region of interest" description="Disordered" evidence="2">
    <location>
        <begin position="32"/>
        <end position="63"/>
    </location>
</feature>
<dbReference type="SUPFAM" id="SSF53822">
    <property type="entry name" value="Periplasmic binding protein-like I"/>
    <property type="match status" value="1"/>
</dbReference>
<proteinExistence type="predicted"/>
<dbReference type="InterPro" id="IPR028081">
    <property type="entry name" value="Leu-bd"/>
</dbReference>
<dbReference type="Pfam" id="PF13458">
    <property type="entry name" value="Peripla_BP_6"/>
    <property type="match status" value="1"/>
</dbReference>
<gene>
    <name evidence="4" type="ORF">UFOPK3992_01264</name>
</gene>
<sequence length="449" mass="46354">MGVRTLNDGSQRGLLAKVAVVVAAAALTLAACGSSSSGGTSSSAAASTPAESSSAPAPSEPAVSGEPVVAYTITDLDSQGPVYANIQYTGQAYEKWVNENGGIAGRPLKAVVCDGKGTPEGSAACARKAVDDKAVAVVGSFTFAPDAIVDVLEPAGIAYFGACCPLGSKEFQSKVVFTLGSHQAYGIGFAKKAAIDKCQRVNMVVIGGAEGFAPIIEAAATNQGVNIMNAGKPVVLPPTAQDYSAQVAAATKGDPDCVFMVVSETPYITWMKAWSQSGSKARMYGPQGNFDSKVCTPEYYEICAGGIVVGAYPDLNLPVWDTYRGALAAIGAPDTEDYNSLGGLGTWTAYGGFHQVADSVGPTVDAASFLKAAETATVSLPGQIPDVDFTKPWKCGEIPGYFTRLFNRSVVYAEWQADGTPKDLSNGEFDNVASLVEPDPLPTGPDVFC</sequence>
<organism evidence="4">
    <name type="scientific">freshwater metagenome</name>
    <dbReference type="NCBI Taxonomy" id="449393"/>
    <lineage>
        <taxon>unclassified sequences</taxon>
        <taxon>metagenomes</taxon>
        <taxon>ecological metagenomes</taxon>
    </lineage>
</organism>
<dbReference type="EMBL" id="CAFBOZ010000182">
    <property type="protein sequence ID" value="CAB5011802.1"/>
    <property type="molecule type" value="Genomic_DNA"/>
</dbReference>
<accession>A0A6J7QBR6</accession>
<evidence type="ECO:0000259" key="3">
    <source>
        <dbReference type="Pfam" id="PF13458"/>
    </source>
</evidence>
<dbReference type="InterPro" id="IPR028082">
    <property type="entry name" value="Peripla_BP_I"/>
</dbReference>
<feature type="domain" description="Leucine-binding protein" evidence="3">
    <location>
        <begin position="91"/>
        <end position="391"/>
    </location>
</feature>
<dbReference type="AlphaFoldDB" id="A0A6J7QBR6"/>
<dbReference type="PROSITE" id="PS51257">
    <property type="entry name" value="PROKAR_LIPOPROTEIN"/>
    <property type="match status" value="1"/>
</dbReference>
<evidence type="ECO:0000256" key="2">
    <source>
        <dbReference type="SAM" id="MobiDB-lite"/>
    </source>
</evidence>
<dbReference type="Gene3D" id="3.40.50.2300">
    <property type="match status" value="2"/>
</dbReference>